<organism evidence="1 2">
    <name type="scientific">Linderina macrospora</name>
    <dbReference type="NCBI Taxonomy" id="4868"/>
    <lineage>
        <taxon>Eukaryota</taxon>
        <taxon>Fungi</taxon>
        <taxon>Fungi incertae sedis</taxon>
        <taxon>Zoopagomycota</taxon>
        <taxon>Kickxellomycotina</taxon>
        <taxon>Kickxellomycetes</taxon>
        <taxon>Kickxellales</taxon>
        <taxon>Kickxellaceae</taxon>
        <taxon>Linderina</taxon>
    </lineage>
</organism>
<protein>
    <submittedName>
        <fullName evidence="1">Uncharacterized protein</fullName>
    </submittedName>
</protein>
<name>A0ACC1J215_9FUNG</name>
<dbReference type="EMBL" id="JANBPW010004549">
    <property type="protein sequence ID" value="KAJ1934664.1"/>
    <property type="molecule type" value="Genomic_DNA"/>
</dbReference>
<gene>
    <name evidence="1" type="ORF">FBU59_005631</name>
</gene>
<evidence type="ECO:0000313" key="1">
    <source>
        <dbReference type="EMBL" id="KAJ1934664.1"/>
    </source>
</evidence>
<sequence>MSRKRQEITEKTPKTPRKVVIYSDNLMTSKSVRFSTTAETAQHLVRALGDTLNTALVVSTSFRFDPELNMLEILDPYNPRNNIFANGITDYEVSVKLFLLPAATDTHNRPSPLYVRQALACIQKQLGSVKIDEFFTSFIDISSPITTDAMEEASDTESGSSSDGGSGKKKKHSSDVLPDDMARYVKIWRVLGKFRASGEIGKIGLSDFSLPQLRQLMELSQVKPDMLQVKLAEDSSAMGDGLDRDLMDYARAQGVSLRTHTDSLEILTDRTFQNLANDFKINERFPTTEVPPAGYKIDLMRPRWVANYSVSLKNRGLVANRGFIVMASSDCVLDPNGISYPTFL</sequence>
<accession>A0ACC1J215</accession>
<keyword evidence="2" id="KW-1185">Reference proteome</keyword>
<proteinExistence type="predicted"/>
<reference evidence="1" key="1">
    <citation type="submission" date="2022-07" db="EMBL/GenBank/DDBJ databases">
        <title>Phylogenomic reconstructions and comparative analyses of Kickxellomycotina fungi.</title>
        <authorList>
            <person name="Reynolds N.K."/>
            <person name="Stajich J.E."/>
            <person name="Barry K."/>
            <person name="Grigoriev I.V."/>
            <person name="Crous P."/>
            <person name="Smith M.E."/>
        </authorList>
    </citation>
    <scope>NUCLEOTIDE SEQUENCE</scope>
    <source>
        <strain evidence="1">NRRL 5244</strain>
    </source>
</reference>
<dbReference type="Proteomes" id="UP001150603">
    <property type="component" value="Unassembled WGS sequence"/>
</dbReference>
<comment type="caution">
    <text evidence="1">The sequence shown here is derived from an EMBL/GenBank/DDBJ whole genome shotgun (WGS) entry which is preliminary data.</text>
</comment>
<evidence type="ECO:0000313" key="2">
    <source>
        <dbReference type="Proteomes" id="UP001150603"/>
    </source>
</evidence>